<protein>
    <submittedName>
        <fullName evidence="3">Uncharacterized protein</fullName>
    </submittedName>
</protein>
<evidence type="ECO:0000313" key="4">
    <source>
        <dbReference type="Proteomes" id="UP000605846"/>
    </source>
</evidence>
<dbReference type="Pfam" id="PF12751">
    <property type="entry name" value="Vac7"/>
    <property type="match status" value="1"/>
</dbReference>
<dbReference type="Proteomes" id="UP000605846">
    <property type="component" value="Unassembled WGS sequence"/>
</dbReference>
<feature type="region of interest" description="Disordered" evidence="1">
    <location>
        <begin position="163"/>
        <end position="211"/>
    </location>
</feature>
<proteinExistence type="predicted"/>
<keyword evidence="2" id="KW-0812">Transmembrane</keyword>
<dbReference type="GO" id="GO:1903778">
    <property type="term" value="P:protein localization to vacuolar membrane"/>
    <property type="evidence" value="ECO:0007669"/>
    <property type="project" value="TreeGrafter"/>
</dbReference>
<dbReference type="AlphaFoldDB" id="A0A8H7EMC7"/>
<feature type="transmembrane region" description="Helical" evidence="2">
    <location>
        <begin position="243"/>
        <end position="265"/>
    </location>
</feature>
<dbReference type="OrthoDB" id="1204at2759"/>
<feature type="compositionally biased region" description="Acidic residues" evidence="1">
    <location>
        <begin position="430"/>
        <end position="445"/>
    </location>
</feature>
<sequence>MSENQHEQTSSKAVEEGSQGRSSRPFVNKFATIPNDKYPQNLRRDLLLSNFDRNLTVEKAHFEPQTLHTPEVVSDDPGDTLLSQSPPRMTGVKAEPRRKKKRPSTTAAAVTTSPAEVFHRNLVDAVSNVEDHDLYRPLSIRSNPMVDLERRRGRHRFMDLFRPASQEEVQGRPKLRSHVSRSTFDGRTGRSKRSPSPTTAYGDGYLSDDEEEPLLGTNAYSRRRPYRYNPYPRRLPPRRNKSWIFGLFLGLISFLTFFLVAFYVAQPLRDVSVQIDRVLASDKELIFDLRVQATNPNLWTVSTMDADISLFAFSQIVPPLRSSIDAANPAEYLGSIYHFDEPLSFSSGVFSKSNDQVAISQIRLRAPGADQRGNERWSRIIRYPYGLVARGVLKYRKIPLFWFGFQSTVICDVVQVDPTSGNVSEHPDQEYCDDNDEDDEDDNDENGNHANRMFFTVNITSDVIH</sequence>
<name>A0A8H7EMC7_9FUNG</name>
<keyword evidence="2" id="KW-1133">Transmembrane helix</keyword>
<reference evidence="3" key="1">
    <citation type="submission" date="2020-01" db="EMBL/GenBank/DDBJ databases">
        <title>Genome Sequencing of Three Apophysomyces-Like Fungal Strains Confirms a Novel Fungal Genus in the Mucoromycota with divergent Burkholderia-like Endosymbiotic Bacteria.</title>
        <authorList>
            <person name="Stajich J.E."/>
            <person name="Macias A.M."/>
            <person name="Carter-House D."/>
            <person name="Lovett B."/>
            <person name="Kasson L.R."/>
            <person name="Berry K."/>
            <person name="Grigoriev I."/>
            <person name="Chang Y."/>
            <person name="Spatafora J."/>
            <person name="Kasson M.T."/>
        </authorList>
    </citation>
    <scope>NUCLEOTIDE SEQUENCE</scope>
    <source>
        <strain evidence="3">NRRL A-21654</strain>
    </source>
</reference>
<evidence type="ECO:0000256" key="2">
    <source>
        <dbReference type="SAM" id="Phobius"/>
    </source>
</evidence>
<dbReference type="PANTHER" id="PTHR28258:SF1">
    <property type="entry name" value="VACUOLAR SEGREGATION PROTEIN 7"/>
    <property type="match status" value="1"/>
</dbReference>
<dbReference type="InterPro" id="IPR024260">
    <property type="entry name" value="Vac7"/>
</dbReference>
<gene>
    <name evidence="3" type="ORF">EC973_001484</name>
</gene>
<keyword evidence="4" id="KW-1185">Reference proteome</keyword>
<dbReference type="EMBL" id="JABAYA010000134">
    <property type="protein sequence ID" value="KAF7723968.1"/>
    <property type="molecule type" value="Genomic_DNA"/>
</dbReference>
<dbReference type="GO" id="GO:0070772">
    <property type="term" value="C:PAS complex"/>
    <property type="evidence" value="ECO:0007669"/>
    <property type="project" value="TreeGrafter"/>
</dbReference>
<dbReference type="GO" id="GO:0010513">
    <property type="term" value="P:positive regulation of phosphatidylinositol biosynthetic process"/>
    <property type="evidence" value="ECO:0007669"/>
    <property type="project" value="TreeGrafter"/>
</dbReference>
<evidence type="ECO:0000313" key="3">
    <source>
        <dbReference type="EMBL" id="KAF7723968.1"/>
    </source>
</evidence>
<dbReference type="PANTHER" id="PTHR28258">
    <property type="entry name" value="VACUOLAR SEGREGATION PROTEIN 7"/>
    <property type="match status" value="1"/>
</dbReference>
<evidence type="ECO:0000256" key="1">
    <source>
        <dbReference type="SAM" id="MobiDB-lite"/>
    </source>
</evidence>
<accession>A0A8H7EMC7</accession>
<feature type="region of interest" description="Disordered" evidence="1">
    <location>
        <begin position="1"/>
        <end position="33"/>
    </location>
</feature>
<feature type="region of interest" description="Disordered" evidence="1">
    <location>
        <begin position="421"/>
        <end position="450"/>
    </location>
</feature>
<feature type="region of interest" description="Disordered" evidence="1">
    <location>
        <begin position="62"/>
        <end position="112"/>
    </location>
</feature>
<keyword evidence="2" id="KW-0472">Membrane</keyword>
<dbReference type="GO" id="GO:0000329">
    <property type="term" value="C:fungal-type vacuole membrane"/>
    <property type="evidence" value="ECO:0007669"/>
    <property type="project" value="TreeGrafter"/>
</dbReference>
<dbReference type="GO" id="GO:0000011">
    <property type="term" value="P:vacuole inheritance"/>
    <property type="evidence" value="ECO:0007669"/>
    <property type="project" value="TreeGrafter"/>
</dbReference>
<organism evidence="3 4">
    <name type="scientific">Apophysomyces ossiformis</name>
    <dbReference type="NCBI Taxonomy" id="679940"/>
    <lineage>
        <taxon>Eukaryota</taxon>
        <taxon>Fungi</taxon>
        <taxon>Fungi incertae sedis</taxon>
        <taxon>Mucoromycota</taxon>
        <taxon>Mucoromycotina</taxon>
        <taxon>Mucoromycetes</taxon>
        <taxon>Mucorales</taxon>
        <taxon>Mucorineae</taxon>
        <taxon>Mucoraceae</taxon>
        <taxon>Apophysomyces</taxon>
    </lineage>
</organism>
<comment type="caution">
    <text evidence="3">The sequence shown here is derived from an EMBL/GenBank/DDBJ whole genome shotgun (WGS) entry which is preliminary data.</text>
</comment>